<sequence>MADVYEFQLTLDLPDSLPPQDLALLRWHLGEEGGRQGEYEYPLWDTRGPARRIGGVLVGELGSDAWGWALTVRQEVHPDDFDDLRRIVLWLGARTTSVGAIGYLRFYEDHVPDVLIARAGSVRCATLQVERVIESEAEVLPDPYA</sequence>
<evidence type="ECO:0008006" key="3">
    <source>
        <dbReference type="Google" id="ProtNLM"/>
    </source>
</evidence>
<proteinExistence type="predicted"/>
<comment type="caution">
    <text evidence="1">The sequence shown here is derived from an EMBL/GenBank/DDBJ whole genome shotgun (WGS) entry which is preliminary data.</text>
</comment>
<organism evidence="1 2">
    <name type="scientific">Streptomyces tamarix</name>
    <dbReference type="NCBI Taxonomy" id="3078565"/>
    <lineage>
        <taxon>Bacteria</taxon>
        <taxon>Bacillati</taxon>
        <taxon>Actinomycetota</taxon>
        <taxon>Actinomycetes</taxon>
        <taxon>Kitasatosporales</taxon>
        <taxon>Streptomycetaceae</taxon>
        <taxon>Streptomyces</taxon>
    </lineage>
</organism>
<dbReference type="RefSeq" id="WP_315881653.1">
    <property type="nucleotide sequence ID" value="NZ_JAWCTQ010000077.1"/>
</dbReference>
<evidence type="ECO:0000313" key="2">
    <source>
        <dbReference type="Proteomes" id="UP001250181"/>
    </source>
</evidence>
<reference evidence="1 2" key="1">
    <citation type="submission" date="2023-09" db="EMBL/GenBank/DDBJ databases">
        <title>Streptomyces sp. nov.: A antagonism against Alternaria gaisen Producing Streptochlin, Isolated from Tamarix root soil.</title>
        <authorList>
            <person name="Chen Y."/>
        </authorList>
    </citation>
    <scope>NUCLEOTIDE SEQUENCE [LARGE SCALE GENOMIC DNA]</scope>
    <source>
        <strain evidence="1 2">TRM76323</strain>
    </source>
</reference>
<dbReference type="EMBL" id="JAWCTQ010000077">
    <property type="protein sequence ID" value="MDT9686626.1"/>
    <property type="molecule type" value="Genomic_DNA"/>
</dbReference>
<evidence type="ECO:0000313" key="1">
    <source>
        <dbReference type="EMBL" id="MDT9686626.1"/>
    </source>
</evidence>
<name>A0ABU3QV20_9ACTN</name>
<protein>
    <recommendedName>
        <fullName evidence="3">Phage tail protein</fullName>
    </recommendedName>
</protein>
<dbReference type="Proteomes" id="UP001250181">
    <property type="component" value="Unassembled WGS sequence"/>
</dbReference>
<accession>A0ABU3QV20</accession>
<gene>
    <name evidence="1" type="ORF">RND61_31870</name>
</gene>
<keyword evidence="2" id="KW-1185">Reference proteome</keyword>